<dbReference type="EMBL" id="JAPDRQ010000057">
    <property type="protein sequence ID" value="KAJ9657938.1"/>
    <property type="molecule type" value="Genomic_DNA"/>
</dbReference>
<proteinExistence type="predicted"/>
<name>A0ACC3A9S8_9EURO</name>
<protein>
    <submittedName>
        <fullName evidence="1">Uncharacterized protein</fullName>
    </submittedName>
</protein>
<evidence type="ECO:0000313" key="2">
    <source>
        <dbReference type="Proteomes" id="UP001172386"/>
    </source>
</evidence>
<sequence length="544" mass="61780">MAQPDSRDFAAEIAGGPASDPEVVEPRLTRPDIKVSFKDAFRNNDTTDECPEQFLMDTMAMRPRSMSHHLSSTKVPSRKWLVHKARFWRFLMSFGMVFHDWAPPKAPKPSFIKSIYTDTEPIDLYFYVPKDYQRRKKVEPGYRYPLVVNFHGGGFCLGHATDDRYWARIILKETPAIFISVNYRRAPEHPFPQPVDDCVEALLWIQSHAEELHLDPGQIALSGFSAGGNLAFTVPFRLTYQYDKQPSREHLPLPQRKDTSNFVPEPGSPDQLSPSDREEHELGTLTPFNEQATPFINRSKPNSPYSSILDLSKTNTNRTLPFTNNSSRTNLLNLPGPRSNMIRTITEQSHISTVHSPYNRSTTDIASQDSLSTVESGPRIRVVSILAWYPLLDWTSSRAEKKRGSRNPKKTLPAVFTDLFDFSYLPAPDHEGHHCSPYASPALAPDHMIVDGLPLRIQMWLCEWDMLLAEGEKFSQRLSELGKDVKTEMIPGVPHGWDKSPNPFRNQKKTDVLYRRAAGYLNSVFRQAERRATVGEGIGLGGMR</sequence>
<reference evidence="1" key="1">
    <citation type="submission" date="2022-10" db="EMBL/GenBank/DDBJ databases">
        <title>Culturing micro-colonial fungi from biological soil crusts in the Mojave desert and describing Neophaeococcomyces mojavensis, and introducing the new genera and species Taxawa tesnikishii.</title>
        <authorList>
            <person name="Kurbessoian T."/>
            <person name="Stajich J.E."/>
        </authorList>
    </citation>
    <scope>NUCLEOTIDE SEQUENCE</scope>
    <source>
        <strain evidence="1">JES_112</strain>
    </source>
</reference>
<evidence type="ECO:0000313" key="1">
    <source>
        <dbReference type="EMBL" id="KAJ9657938.1"/>
    </source>
</evidence>
<accession>A0ACC3A9S8</accession>
<comment type="caution">
    <text evidence="1">The sequence shown here is derived from an EMBL/GenBank/DDBJ whole genome shotgun (WGS) entry which is preliminary data.</text>
</comment>
<gene>
    <name evidence="1" type="ORF">H2198_004021</name>
</gene>
<dbReference type="Proteomes" id="UP001172386">
    <property type="component" value="Unassembled WGS sequence"/>
</dbReference>
<keyword evidence="2" id="KW-1185">Reference proteome</keyword>
<organism evidence="1 2">
    <name type="scientific">Neophaeococcomyces mojaviensis</name>
    <dbReference type="NCBI Taxonomy" id="3383035"/>
    <lineage>
        <taxon>Eukaryota</taxon>
        <taxon>Fungi</taxon>
        <taxon>Dikarya</taxon>
        <taxon>Ascomycota</taxon>
        <taxon>Pezizomycotina</taxon>
        <taxon>Eurotiomycetes</taxon>
        <taxon>Chaetothyriomycetidae</taxon>
        <taxon>Chaetothyriales</taxon>
        <taxon>Chaetothyriales incertae sedis</taxon>
        <taxon>Neophaeococcomyces</taxon>
    </lineage>
</organism>